<protein>
    <submittedName>
        <fullName evidence="2">Uncharacterized protein</fullName>
    </submittedName>
</protein>
<organism evidence="1 2">
    <name type="scientific">Romanomermis culicivorax</name>
    <name type="common">Nematode worm</name>
    <dbReference type="NCBI Taxonomy" id="13658"/>
    <lineage>
        <taxon>Eukaryota</taxon>
        <taxon>Metazoa</taxon>
        <taxon>Ecdysozoa</taxon>
        <taxon>Nematoda</taxon>
        <taxon>Enoplea</taxon>
        <taxon>Dorylaimia</taxon>
        <taxon>Mermithida</taxon>
        <taxon>Mermithoidea</taxon>
        <taxon>Mermithidae</taxon>
        <taxon>Romanomermis</taxon>
    </lineage>
</organism>
<name>A0A915IDL2_ROMCU</name>
<sequence length="106" mass="12617">MTGASHYNSRSICRKPFKCIKESISMRKYLDNTKRYTNMIKISIQCVEHYWLNKGNTRSTSCKRTTTKSLFFIKRCSLIFESTLNCYYTIHRHMFVVVVDSRIISR</sequence>
<dbReference type="Proteomes" id="UP000887565">
    <property type="component" value="Unplaced"/>
</dbReference>
<reference evidence="2" key="1">
    <citation type="submission" date="2022-11" db="UniProtKB">
        <authorList>
            <consortium name="WormBaseParasite"/>
        </authorList>
    </citation>
    <scope>IDENTIFICATION</scope>
</reference>
<proteinExistence type="predicted"/>
<evidence type="ECO:0000313" key="1">
    <source>
        <dbReference type="Proteomes" id="UP000887565"/>
    </source>
</evidence>
<accession>A0A915IDL2</accession>
<keyword evidence="1" id="KW-1185">Reference proteome</keyword>
<dbReference type="WBParaSite" id="nRc.2.0.1.t11982-RA">
    <property type="protein sequence ID" value="nRc.2.0.1.t11982-RA"/>
    <property type="gene ID" value="nRc.2.0.1.g11982"/>
</dbReference>
<dbReference type="AlphaFoldDB" id="A0A915IDL2"/>
<evidence type="ECO:0000313" key="2">
    <source>
        <dbReference type="WBParaSite" id="nRc.2.0.1.t11982-RA"/>
    </source>
</evidence>